<dbReference type="GO" id="GO:0030692">
    <property type="term" value="C:Noc4p-Nop14p complex"/>
    <property type="evidence" value="ECO:0007669"/>
    <property type="project" value="TreeGrafter"/>
</dbReference>
<organism evidence="4 5">
    <name type="scientific">Monodon monoceros</name>
    <name type="common">Narwhal</name>
    <name type="synonym">Ceratodon monodon</name>
    <dbReference type="NCBI Taxonomy" id="40151"/>
    <lineage>
        <taxon>Eukaryota</taxon>
        <taxon>Metazoa</taxon>
        <taxon>Chordata</taxon>
        <taxon>Craniata</taxon>
        <taxon>Vertebrata</taxon>
        <taxon>Euteleostomi</taxon>
        <taxon>Mammalia</taxon>
        <taxon>Eutheria</taxon>
        <taxon>Laurasiatheria</taxon>
        <taxon>Artiodactyla</taxon>
        <taxon>Whippomorpha</taxon>
        <taxon>Cetacea</taxon>
        <taxon>Odontoceti</taxon>
        <taxon>Monodontidae</taxon>
        <taxon>Monodon</taxon>
    </lineage>
</organism>
<feature type="compositionally biased region" description="Low complexity" evidence="2">
    <location>
        <begin position="23"/>
        <end position="46"/>
    </location>
</feature>
<accession>A0A4U1ERT9</accession>
<dbReference type="AlphaFoldDB" id="A0A4U1ERT9"/>
<evidence type="ECO:0000256" key="2">
    <source>
        <dbReference type="SAM" id="MobiDB-lite"/>
    </source>
</evidence>
<dbReference type="InterPro" id="IPR027193">
    <property type="entry name" value="Noc4"/>
</dbReference>
<reference evidence="5" key="1">
    <citation type="journal article" date="2019" name="IScience">
        <title>Narwhal Genome Reveals Long-Term Low Genetic Diversity despite Current Large Abundance Size.</title>
        <authorList>
            <person name="Westbury M.V."/>
            <person name="Petersen B."/>
            <person name="Garde E."/>
            <person name="Heide-Jorgensen M.P."/>
            <person name="Lorenzen E.D."/>
        </authorList>
    </citation>
    <scope>NUCLEOTIDE SEQUENCE [LARGE SCALE GENOMIC DNA]</scope>
</reference>
<evidence type="ECO:0000259" key="3">
    <source>
        <dbReference type="Pfam" id="PF03914"/>
    </source>
</evidence>
<feature type="region of interest" description="Disordered" evidence="2">
    <location>
        <begin position="15"/>
        <end position="74"/>
    </location>
</feature>
<feature type="non-terminal residue" evidence="4">
    <location>
        <position position="1"/>
    </location>
</feature>
<feature type="domain" description="CCAAT-binding factor" evidence="3">
    <location>
        <begin position="460"/>
        <end position="608"/>
    </location>
</feature>
<dbReference type="GO" id="GO:0032040">
    <property type="term" value="C:small-subunit processome"/>
    <property type="evidence" value="ECO:0007669"/>
    <property type="project" value="TreeGrafter"/>
</dbReference>
<name>A0A4U1ERT9_MONMO</name>
<feature type="compositionally biased region" description="Basic and acidic residues" evidence="2">
    <location>
        <begin position="62"/>
        <end position="73"/>
    </location>
</feature>
<dbReference type="PANTHER" id="PTHR12455">
    <property type="entry name" value="NUCLEOLAR COMPLEX PROTEIN 4"/>
    <property type="match status" value="1"/>
</dbReference>
<evidence type="ECO:0000256" key="1">
    <source>
        <dbReference type="ARBA" id="ARBA00007797"/>
    </source>
</evidence>
<dbReference type="InterPro" id="IPR005612">
    <property type="entry name" value="CCAAT-binding_factor"/>
</dbReference>
<comment type="caution">
    <text evidence="4">The sequence shown here is derived from an EMBL/GenBank/DDBJ whole genome shotgun (WGS) entry which is preliminary data.</text>
</comment>
<dbReference type="PANTHER" id="PTHR12455:SF0">
    <property type="entry name" value="NUCLEOLAR COMPLEX PROTEIN 4 HOMOLOG"/>
    <property type="match status" value="1"/>
</dbReference>
<evidence type="ECO:0000313" key="4">
    <source>
        <dbReference type="EMBL" id="TKC39344.1"/>
    </source>
</evidence>
<dbReference type="Pfam" id="PF03914">
    <property type="entry name" value="CBF"/>
    <property type="match status" value="1"/>
</dbReference>
<evidence type="ECO:0000313" key="5">
    <source>
        <dbReference type="Proteomes" id="UP000308365"/>
    </source>
</evidence>
<dbReference type="GO" id="GO:0042254">
    <property type="term" value="P:ribosome biogenesis"/>
    <property type="evidence" value="ECO:0007669"/>
    <property type="project" value="InterPro"/>
</dbReference>
<gene>
    <name evidence="4" type="ORF">EI555_004042</name>
</gene>
<dbReference type="Proteomes" id="UP000308365">
    <property type="component" value="Unassembled WGS sequence"/>
</dbReference>
<dbReference type="EMBL" id="RWIC01000879">
    <property type="protein sequence ID" value="TKC39344.1"/>
    <property type="molecule type" value="Genomic_DNA"/>
</dbReference>
<sequence>SESSCCGGCFCSCRSRARHRSRSSSARARPSASASAPAASGPAYRATWKSAMPPAARQSGPARHDDEGAGRDVIRRRRRSRWAAGLVSAAWGGGMEGEAGPGGARRALGRLVEAVLADRGKANAVFDILAVLQSEDQEEVHEAVRACSRLFGALLARGELFVGQLPSEEMVMAGSRGATRKYKVWMRHRYHSCCNRLGELLARSSFRIKELALSTLMKFVQLEGEHPLEKPKWEGNYLFPYQLFKSVVGGLLSPEEDRSLLLCQFREYLEHDDIRYHTMQAAADAVARAADGRPEVPLAFWNNTFMLLSSVSLPRQESVPSNFYVKHVELSDKWKVVHLRVRRPGWVVVSLGIPRSWASAPFLALSATGVTGGPEGPGTVPGGQRRPAQASLGLSVIARAAEHRKAFQQMWLGFLKHQLPLRICKKVLVIMHDSILPHLAQPSLMIDFLARACDVGGAISLLALNGLFILIHKHNLEYPDFYRKLYGLLDPSVFHVKYRARFFHLADLFLSSSHLPAYLVAAFTKRLARLALTAPPEALLTVLPFICNLLRRHPACRVLVHRPRGPELDADPYDPREEDPARSRALESSLWELQALQQHYHPEVSKAASAINQALSEAEVSIAPLLELTAFQIFEQDLQKKGPEPVPLEFIPAQGLLGRRDDLCAQHFTLS</sequence>
<protein>
    <recommendedName>
        <fullName evidence="3">CCAAT-binding factor domain-containing protein</fullName>
    </recommendedName>
</protein>
<proteinExistence type="inferred from homology"/>
<comment type="similarity">
    <text evidence="1">Belongs to the CBF/MAK21 family.</text>
</comment>